<evidence type="ECO:0000256" key="1">
    <source>
        <dbReference type="SAM" id="MobiDB-lite"/>
    </source>
</evidence>
<proteinExistence type="predicted"/>
<feature type="region of interest" description="Disordered" evidence="1">
    <location>
        <begin position="219"/>
        <end position="273"/>
    </location>
</feature>
<evidence type="ECO:0000259" key="2">
    <source>
        <dbReference type="Pfam" id="PF18822"/>
    </source>
</evidence>
<accession>A0A128A2F5</accession>
<feature type="domain" description="CdvA-like coiled-coil" evidence="2">
    <location>
        <begin position="84"/>
        <end position="200"/>
    </location>
</feature>
<protein>
    <recommendedName>
        <fullName evidence="2">CdvA-like coiled-coil domain-containing protein</fullName>
    </recommendedName>
</protein>
<evidence type="ECO:0000313" key="3">
    <source>
        <dbReference type="EMBL" id="CUR51497.1"/>
    </source>
</evidence>
<dbReference type="AlphaFoldDB" id="A0A128A2F5"/>
<sequence length="273" mass="30660">MSKEEIEFIGKQVKDMYGTYIGKVIGTITDIDGSVQTVGVDCGSEGLKQIAFEQLVIQGQFVIFIPRWRLDAQRLLREKGLTMRRIRALMDIVSENDDMKEDAELIHEKYKMKLLTLDETERQIKEKLEKRLAELDGQLKSIRMLRFDAKLQNKSNEISDSKYDLVKTHTVEIIEHIEHEKAEITSIQRRINDLSVESGERIESPKQDVHSAAISYLGKVESPSPSQPTTPISANVGVGNSIPTAPTPKPVAIGADGDEAPQDSDWLKRISSS</sequence>
<dbReference type="EMBL" id="LN890280">
    <property type="protein sequence ID" value="CUR51497.1"/>
    <property type="molecule type" value="Genomic_DNA"/>
</dbReference>
<feature type="compositionally biased region" description="Low complexity" evidence="1">
    <location>
        <begin position="222"/>
        <end position="233"/>
    </location>
</feature>
<dbReference type="KEGG" id="ndv:NDEV_0732"/>
<keyword evidence="4" id="KW-1185">Reference proteome</keyword>
<organism evidence="3 4">
    <name type="scientific">Nitrosotalea devaniterrae</name>
    <dbReference type="NCBI Taxonomy" id="1078905"/>
    <lineage>
        <taxon>Archaea</taxon>
        <taxon>Nitrososphaerota</taxon>
        <taxon>Nitrososphaeria</taxon>
        <taxon>Nitrosotaleales</taxon>
        <taxon>Nitrosotaleaceae</taxon>
        <taxon>Nitrosotalea</taxon>
    </lineage>
</organism>
<name>A0A128A2F5_9ARCH</name>
<reference evidence="4" key="1">
    <citation type="submission" date="2015-10" db="EMBL/GenBank/DDBJ databases">
        <authorList>
            <person name="Lehtovirta-Morley L.E."/>
            <person name="Vieille C."/>
        </authorList>
    </citation>
    <scope>NUCLEOTIDE SEQUENCE [LARGE SCALE GENOMIC DNA]</scope>
</reference>
<evidence type="ECO:0000313" key="4">
    <source>
        <dbReference type="Proteomes" id="UP000196239"/>
    </source>
</evidence>
<dbReference type="Pfam" id="PF18822">
    <property type="entry name" value="CdvA"/>
    <property type="match status" value="1"/>
</dbReference>
<gene>
    <name evidence="3" type="ORF">NDEV_0732</name>
</gene>
<dbReference type="Proteomes" id="UP000196239">
    <property type="component" value="Chromosome 1"/>
</dbReference>
<dbReference type="InterPro" id="IPR041461">
    <property type="entry name" value="CdvA_CC"/>
</dbReference>